<dbReference type="EMBL" id="SLWA01000005">
    <property type="protein sequence ID" value="TCN56387.1"/>
    <property type="molecule type" value="Genomic_DNA"/>
</dbReference>
<evidence type="ECO:0000313" key="3">
    <source>
        <dbReference type="EMBL" id="TEB43421.1"/>
    </source>
</evidence>
<keyword evidence="3" id="KW-0808">Transferase</keyword>
<dbReference type="SUPFAM" id="SSF53448">
    <property type="entry name" value="Nucleotide-diphospho-sugar transferases"/>
    <property type="match status" value="1"/>
</dbReference>
<accession>A0A4Y7UB11</accession>
<dbReference type="InterPro" id="IPR029044">
    <property type="entry name" value="Nucleotide-diphossugar_trans"/>
</dbReference>
<dbReference type="EMBL" id="QWDN01000005">
    <property type="protein sequence ID" value="TEB43421.1"/>
    <property type="molecule type" value="Genomic_DNA"/>
</dbReference>
<dbReference type="Gene3D" id="3.90.550.10">
    <property type="entry name" value="Spore Coat Polysaccharide Biosynthesis Protein SpsA, Chain A"/>
    <property type="match status" value="1"/>
</dbReference>
<gene>
    <name evidence="3" type="ORF">D0809_14730</name>
    <name evidence="2" type="ORF">EV142_105163</name>
</gene>
<reference evidence="2" key="3">
    <citation type="submission" date="2019-03" db="EMBL/GenBank/DDBJ databases">
        <authorList>
            <person name="Whitman W."/>
            <person name="Huntemann M."/>
            <person name="Clum A."/>
            <person name="Pillay M."/>
            <person name="Palaniappan K."/>
            <person name="Varghese N."/>
            <person name="Mikhailova N."/>
            <person name="Stamatis D."/>
            <person name="Reddy T."/>
            <person name="Daum C."/>
            <person name="Shapiro N."/>
            <person name="Ivanova N."/>
            <person name="Kyrpides N."/>
            <person name="Woyke T."/>
        </authorList>
    </citation>
    <scope>NUCLEOTIDE SEQUENCE</scope>
    <source>
        <strain evidence="2">P5626</strain>
    </source>
</reference>
<evidence type="ECO:0000259" key="1">
    <source>
        <dbReference type="Pfam" id="PF00535"/>
    </source>
</evidence>
<name>A0A4Y7UB11_9FLAO</name>
<organism evidence="3 5">
    <name type="scientific">Flavobacterium circumlabens</name>
    <dbReference type="NCBI Taxonomy" id="2133765"/>
    <lineage>
        <taxon>Bacteria</taxon>
        <taxon>Pseudomonadati</taxon>
        <taxon>Bacteroidota</taxon>
        <taxon>Flavobacteriia</taxon>
        <taxon>Flavobacteriales</taxon>
        <taxon>Flavobacteriaceae</taxon>
        <taxon>Flavobacterium</taxon>
    </lineage>
</organism>
<dbReference type="Pfam" id="PF00535">
    <property type="entry name" value="Glycos_transf_2"/>
    <property type="match status" value="1"/>
</dbReference>
<dbReference type="GO" id="GO:0016758">
    <property type="term" value="F:hexosyltransferase activity"/>
    <property type="evidence" value="ECO:0007669"/>
    <property type="project" value="UniProtKB-ARBA"/>
</dbReference>
<sequence length="299" mass="35374">MSKNLKVTVCMITYGHEKFIEEAINGVLMQEIDFDIELLISNDASPDKTDEIVKSIIENHPRGSWIRYIKHDSNIGMMPNSLFVLEASKGEFIAVCEGDDYWTDPLKLQKQVAFLEANPEYVMCFHRCQFLTLENGKNKFVDQELEVIDYEYNLYGLLYHWNIPTASIVFKNVFLEEDNVFPYDFLKVQSGDIALASYLFQFGKFFLFKEIMSVYRVFGLGVSVTHKDLRMIHYRANLYFRINEYYNFKYEAEIYQALHDVMNRYAPVLCLEKNAVNNYSTRKLIYILYRRLKRKITKR</sequence>
<proteinExistence type="predicted"/>
<comment type="caution">
    <text evidence="3">The sequence shown here is derived from an EMBL/GenBank/DDBJ whole genome shotgun (WGS) entry which is preliminary data.</text>
</comment>
<evidence type="ECO:0000313" key="2">
    <source>
        <dbReference type="EMBL" id="TCN56387.1"/>
    </source>
</evidence>
<dbReference type="RefSeq" id="WP_132036398.1">
    <property type="nucleotide sequence ID" value="NZ_QWDN01000005.1"/>
</dbReference>
<evidence type="ECO:0000313" key="4">
    <source>
        <dbReference type="Proteomes" id="UP000295270"/>
    </source>
</evidence>
<feature type="domain" description="Glycosyltransferase 2-like" evidence="1">
    <location>
        <begin position="8"/>
        <end position="141"/>
    </location>
</feature>
<dbReference type="Proteomes" id="UP000295270">
    <property type="component" value="Unassembled WGS sequence"/>
</dbReference>
<evidence type="ECO:0000313" key="5">
    <source>
        <dbReference type="Proteomes" id="UP000298340"/>
    </source>
</evidence>
<keyword evidence="4" id="KW-1185">Reference proteome</keyword>
<dbReference type="Proteomes" id="UP000298340">
    <property type="component" value="Unassembled WGS sequence"/>
</dbReference>
<protein>
    <submittedName>
        <fullName evidence="2 3">Glycosyltransferase</fullName>
    </submittedName>
</protein>
<dbReference type="PANTHER" id="PTHR22916">
    <property type="entry name" value="GLYCOSYLTRANSFERASE"/>
    <property type="match status" value="1"/>
</dbReference>
<dbReference type="PANTHER" id="PTHR22916:SF3">
    <property type="entry name" value="UDP-GLCNAC:BETAGAL BETA-1,3-N-ACETYLGLUCOSAMINYLTRANSFERASE-LIKE PROTEIN 1"/>
    <property type="match status" value="1"/>
</dbReference>
<dbReference type="OrthoDB" id="199095at2"/>
<dbReference type="AlphaFoldDB" id="A0A4Y7UB11"/>
<dbReference type="InterPro" id="IPR001173">
    <property type="entry name" value="Glyco_trans_2-like"/>
</dbReference>
<reference evidence="2 4" key="1">
    <citation type="journal article" date="2015" name="Stand. Genomic Sci.">
        <title>Genomic Encyclopedia of Bacterial and Archaeal Type Strains, Phase III: the genomes of soil and plant-associated and newly described type strains.</title>
        <authorList>
            <person name="Whitman W.B."/>
            <person name="Woyke T."/>
            <person name="Klenk H.P."/>
            <person name="Zhou Y."/>
            <person name="Lilburn T.G."/>
            <person name="Beck B.J."/>
            <person name="De Vos P."/>
            <person name="Vandamme P."/>
            <person name="Eisen J.A."/>
            <person name="Garrity G."/>
            <person name="Hugenholtz P."/>
            <person name="Kyrpides N.C."/>
        </authorList>
    </citation>
    <scope>NUCLEOTIDE SEQUENCE [LARGE SCALE GENOMIC DNA]</scope>
    <source>
        <strain evidence="2 4">P5626</strain>
    </source>
</reference>
<reference evidence="3 5" key="2">
    <citation type="journal article" date="2018" name="Syst. Appl. Microbiol.">
        <title>Flavobacterium circumlabens sp. nov. and Flavobacterium cupreum sp. nov., two psychrotrophic species isolated from Antarctic environmental samples.</title>
        <authorList>
            <person name="Kralova S."/>
            <person name="Busse H.J."/>
            <person name="Svec P."/>
            <person name="Maslanova I."/>
            <person name="Stankova E."/>
            <person name="Bartak M."/>
            <person name="Sedlacek I."/>
        </authorList>
    </citation>
    <scope>NUCLEOTIDE SEQUENCE [LARGE SCALE GENOMIC DNA]</scope>
    <source>
        <strain evidence="3 5">CCM 8828</strain>
    </source>
</reference>